<protein>
    <recommendedName>
        <fullName evidence="3">adenosine deaminase</fullName>
        <ecNumber evidence="3">3.5.4.4</ecNumber>
    </recommendedName>
</protein>
<accession>A0A371AW04</accession>
<dbReference type="RefSeq" id="WP_115481590.1">
    <property type="nucleotide sequence ID" value="NZ_QRCT01000019.1"/>
</dbReference>
<keyword evidence="9" id="KW-1185">Reference proteome</keyword>
<dbReference type="EC" id="3.5.4.4" evidence="3"/>
<evidence type="ECO:0000259" key="7">
    <source>
        <dbReference type="Pfam" id="PF00962"/>
    </source>
</evidence>
<evidence type="ECO:0000256" key="1">
    <source>
        <dbReference type="ARBA" id="ARBA00001947"/>
    </source>
</evidence>
<evidence type="ECO:0000256" key="6">
    <source>
        <dbReference type="ARBA" id="ARBA00022833"/>
    </source>
</evidence>
<evidence type="ECO:0000256" key="2">
    <source>
        <dbReference type="ARBA" id="ARBA00006676"/>
    </source>
</evidence>
<evidence type="ECO:0000256" key="4">
    <source>
        <dbReference type="ARBA" id="ARBA00022723"/>
    </source>
</evidence>
<dbReference type="InterPro" id="IPR032466">
    <property type="entry name" value="Metal_Hydrolase"/>
</dbReference>
<sequence>MKNGIDLHLHLDGSLSADFVLEQAKLQNIKLPSENKEKLMEYMCVPKDKDCRDLNEYLEKFSLPCAVLQTKEAIQGAVSDLCERLETQGLVYAEIRFAPQLHLQKGLSQEEVVCAALAGIKNSDYFQAKIILCCLRMEDNEAENMETVRLAACYKDRGVVAADLAGAEALHKTEKFSKVFETAVQLGVDFTIHAGEADGPQSMWKALELGAKRIGHGVRCLEDKELVEYLHEKQIPLEVCPTSNYQTRAVVGTYPLKKMLDAGLCVTLNTDNLTVSNTTLEKEFQFVKEELNITEEEICILKENAKKARF</sequence>
<dbReference type="GO" id="GO:0046103">
    <property type="term" value="P:inosine biosynthetic process"/>
    <property type="evidence" value="ECO:0007669"/>
    <property type="project" value="TreeGrafter"/>
</dbReference>
<dbReference type="PANTHER" id="PTHR11409">
    <property type="entry name" value="ADENOSINE DEAMINASE"/>
    <property type="match status" value="1"/>
</dbReference>
<dbReference type="EMBL" id="QRCT01000019">
    <property type="protein sequence ID" value="RDU23721.1"/>
    <property type="molecule type" value="Genomic_DNA"/>
</dbReference>
<evidence type="ECO:0000256" key="5">
    <source>
        <dbReference type="ARBA" id="ARBA00022801"/>
    </source>
</evidence>
<dbReference type="InterPro" id="IPR001365">
    <property type="entry name" value="A_deaminase_dom"/>
</dbReference>
<dbReference type="PANTHER" id="PTHR11409:SF43">
    <property type="entry name" value="ADENOSINE DEAMINASE"/>
    <property type="match status" value="1"/>
</dbReference>
<evidence type="ECO:0000313" key="9">
    <source>
        <dbReference type="Proteomes" id="UP000255036"/>
    </source>
</evidence>
<gene>
    <name evidence="8" type="primary">add</name>
    <name evidence="8" type="ORF">DWV06_07625</name>
</gene>
<proteinExistence type="inferred from homology"/>
<evidence type="ECO:0000256" key="3">
    <source>
        <dbReference type="ARBA" id="ARBA00012784"/>
    </source>
</evidence>
<comment type="cofactor">
    <cofactor evidence="1">
        <name>Zn(2+)</name>
        <dbReference type="ChEBI" id="CHEBI:29105"/>
    </cofactor>
</comment>
<evidence type="ECO:0000313" key="8">
    <source>
        <dbReference type="EMBL" id="RDU23721.1"/>
    </source>
</evidence>
<keyword evidence="4" id="KW-0479">Metal-binding</keyword>
<organism evidence="8 9">
    <name type="scientific">Anaerosacchariphilus polymeriproducens</name>
    <dbReference type="NCBI Taxonomy" id="1812858"/>
    <lineage>
        <taxon>Bacteria</taxon>
        <taxon>Bacillati</taxon>
        <taxon>Bacillota</taxon>
        <taxon>Clostridia</taxon>
        <taxon>Lachnospirales</taxon>
        <taxon>Lachnospiraceae</taxon>
        <taxon>Anaerosacchariphilus</taxon>
    </lineage>
</organism>
<dbReference type="Gene3D" id="3.20.20.140">
    <property type="entry name" value="Metal-dependent hydrolases"/>
    <property type="match status" value="1"/>
</dbReference>
<dbReference type="GO" id="GO:0046872">
    <property type="term" value="F:metal ion binding"/>
    <property type="evidence" value="ECO:0007669"/>
    <property type="project" value="UniProtKB-KW"/>
</dbReference>
<reference evidence="8 9" key="1">
    <citation type="submission" date="2018-07" db="EMBL/GenBank/DDBJ databases">
        <title>Anaerosacharophilus polymeroproducens gen. nov. sp. nov., an anaerobic bacterium isolated from salt field.</title>
        <authorList>
            <person name="Kim W."/>
            <person name="Yang S.-H."/>
            <person name="Oh J."/>
            <person name="Lee J.-H."/>
            <person name="Kwon K.K."/>
        </authorList>
    </citation>
    <scope>NUCLEOTIDE SEQUENCE [LARGE SCALE GENOMIC DNA]</scope>
    <source>
        <strain evidence="8 9">MCWD5</strain>
    </source>
</reference>
<keyword evidence="6" id="KW-0862">Zinc</keyword>
<name>A0A371AW04_9FIRM</name>
<feature type="domain" description="Adenosine deaminase" evidence="7">
    <location>
        <begin position="6"/>
        <end position="309"/>
    </location>
</feature>
<comment type="caution">
    <text evidence="8">The sequence shown here is derived from an EMBL/GenBank/DDBJ whole genome shotgun (WGS) entry which is preliminary data.</text>
</comment>
<dbReference type="GO" id="GO:0005829">
    <property type="term" value="C:cytosol"/>
    <property type="evidence" value="ECO:0007669"/>
    <property type="project" value="TreeGrafter"/>
</dbReference>
<dbReference type="OrthoDB" id="9779574at2"/>
<dbReference type="InterPro" id="IPR006330">
    <property type="entry name" value="Ado/ade_deaminase"/>
</dbReference>
<keyword evidence="5 8" id="KW-0378">Hydrolase</keyword>
<dbReference type="GO" id="GO:0043103">
    <property type="term" value="P:hypoxanthine salvage"/>
    <property type="evidence" value="ECO:0007669"/>
    <property type="project" value="TreeGrafter"/>
</dbReference>
<dbReference type="Proteomes" id="UP000255036">
    <property type="component" value="Unassembled WGS sequence"/>
</dbReference>
<dbReference type="AlphaFoldDB" id="A0A371AW04"/>
<comment type="similarity">
    <text evidence="2">Belongs to the metallo-dependent hydrolases superfamily. Adenosine and AMP deaminases family.</text>
</comment>
<dbReference type="NCBIfam" id="TIGR01430">
    <property type="entry name" value="aden_deam"/>
    <property type="match status" value="1"/>
</dbReference>
<dbReference type="GO" id="GO:0006154">
    <property type="term" value="P:adenosine catabolic process"/>
    <property type="evidence" value="ECO:0007669"/>
    <property type="project" value="TreeGrafter"/>
</dbReference>
<dbReference type="Pfam" id="PF00962">
    <property type="entry name" value="A_deaminase"/>
    <property type="match status" value="1"/>
</dbReference>
<dbReference type="GO" id="GO:0004000">
    <property type="term" value="F:adenosine deaminase activity"/>
    <property type="evidence" value="ECO:0007669"/>
    <property type="project" value="TreeGrafter"/>
</dbReference>
<dbReference type="SUPFAM" id="SSF51556">
    <property type="entry name" value="Metallo-dependent hydrolases"/>
    <property type="match status" value="1"/>
</dbReference>